<dbReference type="SMART" id="SM01390">
    <property type="entry name" value="Ribosomal_S4"/>
    <property type="match status" value="1"/>
</dbReference>
<evidence type="ECO:0000256" key="8">
    <source>
        <dbReference type="RuleBase" id="RU003699"/>
    </source>
</evidence>
<comment type="function">
    <text evidence="7">With S5 and S12 plays an important role in translational accuracy.</text>
</comment>
<dbReference type="InterPro" id="IPR001912">
    <property type="entry name" value="Ribosomal_uS4_N"/>
</dbReference>
<evidence type="ECO:0000256" key="4">
    <source>
        <dbReference type="ARBA" id="ARBA00022980"/>
    </source>
</evidence>
<dbReference type="InterPro" id="IPR002942">
    <property type="entry name" value="S4_RNA-bd"/>
</dbReference>
<dbReference type="HAMAP" id="MF_01306_B">
    <property type="entry name" value="Ribosomal_uS4_B"/>
    <property type="match status" value="1"/>
</dbReference>
<evidence type="ECO:0000259" key="9">
    <source>
        <dbReference type="SMART" id="SM00363"/>
    </source>
</evidence>
<proteinExistence type="inferred from homology"/>
<dbReference type="PROSITE" id="PS00632">
    <property type="entry name" value="RIBOSOMAL_S4"/>
    <property type="match status" value="1"/>
</dbReference>
<keyword evidence="4 7" id="KW-0689">Ribosomal protein</keyword>
<dbReference type="PANTHER" id="PTHR11831:SF4">
    <property type="entry name" value="SMALL RIBOSOMAL SUBUNIT PROTEIN US4M"/>
    <property type="match status" value="1"/>
</dbReference>
<dbReference type="Gene3D" id="3.10.290.10">
    <property type="entry name" value="RNA-binding S4 domain"/>
    <property type="match status" value="1"/>
</dbReference>
<dbReference type="InterPro" id="IPR005709">
    <property type="entry name" value="Ribosomal_uS4_bac-type"/>
</dbReference>
<evidence type="ECO:0000313" key="12">
    <source>
        <dbReference type="Proteomes" id="UP000229784"/>
    </source>
</evidence>
<dbReference type="GO" id="GO:0019843">
    <property type="term" value="F:rRNA binding"/>
    <property type="evidence" value="ECO:0007669"/>
    <property type="project" value="UniProtKB-UniRule"/>
</dbReference>
<keyword evidence="2 7" id="KW-0699">rRNA-binding</keyword>
<dbReference type="GO" id="GO:0015935">
    <property type="term" value="C:small ribosomal subunit"/>
    <property type="evidence" value="ECO:0007669"/>
    <property type="project" value="InterPro"/>
</dbReference>
<evidence type="ECO:0000256" key="1">
    <source>
        <dbReference type="ARBA" id="ARBA00007465"/>
    </source>
</evidence>
<evidence type="ECO:0000256" key="2">
    <source>
        <dbReference type="ARBA" id="ARBA00022730"/>
    </source>
</evidence>
<dbReference type="Pfam" id="PF01479">
    <property type="entry name" value="S4"/>
    <property type="match status" value="1"/>
</dbReference>
<feature type="domain" description="Small ribosomal subunit protein uS4 N-terminal" evidence="10">
    <location>
        <begin position="2"/>
        <end position="96"/>
    </location>
</feature>
<dbReference type="GO" id="GO:0003735">
    <property type="term" value="F:structural constituent of ribosome"/>
    <property type="evidence" value="ECO:0007669"/>
    <property type="project" value="InterPro"/>
</dbReference>
<dbReference type="Gene3D" id="1.10.1050.10">
    <property type="entry name" value="Ribosomal Protein S4 Delta 41, Chain A, domain 1"/>
    <property type="match status" value="1"/>
</dbReference>
<dbReference type="SUPFAM" id="SSF55174">
    <property type="entry name" value="Alpha-L RNA-binding motif"/>
    <property type="match status" value="1"/>
</dbReference>
<dbReference type="FunFam" id="3.10.290.10:FF:000001">
    <property type="entry name" value="30S ribosomal protein S4"/>
    <property type="match status" value="1"/>
</dbReference>
<name>A0A2M6XV61_9BACT</name>
<dbReference type="SMART" id="SM00363">
    <property type="entry name" value="S4"/>
    <property type="match status" value="1"/>
</dbReference>
<comment type="subunit">
    <text evidence="7">Part of the 30S ribosomal subunit. Contacts protein S5. The interaction surface between S4 and S5 is involved in control of translational fidelity.</text>
</comment>
<reference evidence="12" key="1">
    <citation type="submission" date="2017-09" db="EMBL/GenBank/DDBJ databases">
        <title>Depth-based differentiation of microbial function through sediment-hosted aquifers and enrichment of novel symbionts in the deep terrestrial subsurface.</title>
        <authorList>
            <person name="Probst A.J."/>
            <person name="Ladd B."/>
            <person name="Jarett J.K."/>
            <person name="Geller-Mcgrath D.E."/>
            <person name="Sieber C.M.K."/>
            <person name="Emerson J.B."/>
            <person name="Anantharaman K."/>
            <person name="Thomas B.C."/>
            <person name="Malmstrom R."/>
            <person name="Stieglmeier M."/>
            <person name="Klingl A."/>
            <person name="Woyke T."/>
            <person name="Ryan C.M."/>
            <person name="Banfield J.F."/>
        </authorList>
    </citation>
    <scope>NUCLEOTIDE SEQUENCE [LARGE SCALE GENOMIC DNA]</scope>
</reference>
<keyword evidence="3 7" id="KW-0694">RNA-binding</keyword>
<dbReference type="InterPro" id="IPR018079">
    <property type="entry name" value="Ribosomal_uS4_CS"/>
</dbReference>
<evidence type="ECO:0000256" key="5">
    <source>
        <dbReference type="ARBA" id="ARBA00023274"/>
    </source>
</evidence>
<gene>
    <name evidence="7" type="primary">rpsD</name>
    <name evidence="11" type="ORF">COT20_00725</name>
</gene>
<dbReference type="CDD" id="cd00165">
    <property type="entry name" value="S4"/>
    <property type="match status" value="1"/>
</dbReference>
<organism evidence="11 12">
    <name type="scientific">bacterium (Candidatus Gribaldobacteria) CG08_land_8_20_14_0_20_39_15</name>
    <dbReference type="NCBI Taxonomy" id="2014273"/>
    <lineage>
        <taxon>Bacteria</taxon>
        <taxon>Candidatus Gribaldobacteria</taxon>
    </lineage>
</organism>
<protein>
    <recommendedName>
        <fullName evidence="6 7">Small ribosomal subunit protein uS4</fullName>
    </recommendedName>
</protein>
<evidence type="ECO:0000313" key="11">
    <source>
        <dbReference type="EMBL" id="PIU16284.1"/>
    </source>
</evidence>
<comment type="caution">
    <text evidence="11">The sequence shown here is derived from an EMBL/GenBank/DDBJ whole genome shotgun (WGS) entry which is preliminary data.</text>
</comment>
<sequence length="210" mass="24418">MSNINKCKICRRLQQKMFLKGEKCLSPKCSMIRRPYPPGAERKKNRGKLSEYGKELAEKQKLRNYYGLSERQFRGYITDVLKKRGGDTDAVLVLIRKLEKRLDNVVFRLGFARSRREARVLVSHKHFLVNNKSVNVASFATKKNDKITIKEAKKNKANFKDLAHFLKNYQPPAWLNLDKEKMEGEVKGEPDLVDMESAVDISAIFEFYSR</sequence>
<dbReference type="EMBL" id="PEXQ01000018">
    <property type="protein sequence ID" value="PIU16284.1"/>
    <property type="molecule type" value="Genomic_DNA"/>
</dbReference>
<dbReference type="GO" id="GO:0006412">
    <property type="term" value="P:translation"/>
    <property type="evidence" value="ECO:0007669"/>
    <property type="project" value="UniProtKB-UniRule"/>
</dbReference>
<dbReference type="Proteomes" id="UP000229784">
    <property type="component" value="Unassembled WGS sequence"/>
</dbReference>
<evidence type="ECO:0000256" key="6">
    <source>
        <dbReference type="ARBA" id="ARBA00035254"/>
    </source>
</evidence>
<comment type="similarity">
    <text evidence="1 7 8">Belongs to the universal ribosomal protein uS4 family.</text>
</comment>
<dbReference type="AlphaFoldDB" id="A0A2M6XV61"/>
<keyword evidence="5 7" id="KW-0687">Ribonucleoprotein</keyword>
<dbReference type="PROSITE" id="PS50889">
    <property type="entry name" value="S4"/>
    <property type="match status" value="1"/>
</dbReference>
<dbReference type="NCBIfam" id="NF003717">
    <property type="entry name" value="PRK05327.1"/>
    <property type="match status" value="1"/>
</dbReference>
<evidence type="ECO:0000256" key="7">
    <source>
        <dbReference type="HAMAP-Rule" id="MF_01306"/>
    </source>
</evidence>
<feature type="domain" description="RNA-binding S4" evidence="9">
    <location>
        <begin position="100"/>
        <end position="158"/>
    </location>
</feature>
<dbReference type="GO" id="GO:0042274">
    <property type="term" value="P:ribosomal small subunit biogenesis"/>
    <property type="evidence" value="ECO:0007669"/>
    <property type="project" value="TreeGrafter"/>
</dbReference>
<dbReference type="PANTHER" id="PTHR11831">
    <property type="entry name" value="30S 40S RIBOSOMAL PROTEIN"/>
    <property type="match status" value="1"/>
</dbReference>
<evidence type="ECO:0000259" key="10">
    <source>
        <dbReference type="SMART" id="SM01390"/>
    </source>
</evidence>
<evidence type="ECO:0000256" key="3">
    <source>
        <dbReference type="ARBA" id="ARBA00022884"/>
    </source>
</evidence>
<dbReference type="NCBIfam" id="TIGR01017">
    <property type="entry name" value="rpsD_bact"/>
    <property type="match status" value="1"/>
</dbReference>
<dbReference type="InterPro" id="IPR036986">
    <property type="entry name" value="S4_RNA-bd_sf"/>
</dbReference>
<dbReference type="Pfam" id="PF00163">
    <property type="entry name" value="Ribosomal_S4"/>
    <property type="match status" value="1"/>
</dbReference>
<comment type="function">
    <text evidence="7">One of the primary rRNA binding proteins, it binds directly to 16S rRNA where it nucleates assembly of the body of the 30S subunit.</text>
</comment>
<accession>A0A2M6XV61</accession>
<dbReference type="InterPro" id="IPR022801">
    <property type="entry name" value="Ribosomal_uS4"/>
</dbReference>